<dbReference type="InterPro" id="IPR050099">
    <property type="entry name" value="SIS_GmhA/DiaA_subfam"/>
</dbReference>
<feature type="binding site" evidence="9">
    <location>
        <begin position="53"/>
        <end position="55"/>
    </location>
    <ligand>
        <name>substrate</name>
    </ligand>
</feature>
<dbReference type="GO" id="GO:0005975">
    <property type="term" value="P:carbohydrate metabolic process"/>
    <property type="evidence" value="ECO:0007669"/>
    <property type="project" value="UniProtKB-UniRule"/>
</dbReference>
<evidence type="ECO:0000256" key="3">
    <source>
        <dbReference type="ARBA" id="ARBA00009894"/>
    </source>
</evidence>
<dbReference type="InterPro" id="IPR001347">
    <property type="entry name" value="SIS_dom"/>
</dbReference>
<dbReference type="RefSeq" id="WP_174404553.1">
    <property type="nucleotide sequence ID" value="NZ_BLVO01000012.1"/>
</dbReference>
<dbReference type="InterPro" id="IPR046348">
    <property type="entry name" value="SIS_dom_sf"/>
</dbReference>
<dbReference type="Gene3D" id="3.40.50.10490">
    <property type="entry name" value="Glucose-6-phosphate isomerase like protein, domain 1"/>
    <property type="match status" value="1"/>
</dbReference>
<evidence type="ECO:0000313" key="12">
    <source>
        <dbReference type="Proteomes" id="UP000503840"/>
    </source>
</evidence>
<evidence type="ECO:0000256" key="8">
    <source>
        <dbReference type="ARBA" id="ARBA00023277"/>
    </source>
</evidence>
<gene>
    <name evidence="9 11" type="primary">gmhA</name>
    <name evidence="11" type="ORF">DSM101010T_12570</name>
</gene>
<evidence type="ECO:0000313" key="11">
    <source>
        <dbReference type="EMBL" id="GFM32892.1"/>
    </source>
</evidence>
<evidence type="ECO:0000256" key="6">
    <source>
        <dbReference type="ARBA" id="ARBA00022833"/>
    </source>
</evidence>
<comment type="caution">
    <text evidence="11">The sequence shown here is derived from an EMBL/GenBank/DDBJ whole genome shotgun (WGS) entry which is preliminary data.</text>
</comment>
<dbReference type="UniPathway" id="UPA00041">
    <property type="reaction ID" value="UER00436"/>
</dbReference>
<keyword evidence="5 9" id="KW-0479">Metal-binding</keyword>
<keyword evidence="6 9" id="KW-0862">Zinc</keyword>
<feature type="binding site" evidence="9">
    <location>
        <begin position="121"/>
        <end position="123"/>
    </location>
    <ligand>
        <name>substrate</name>
    </ligand>
</feature>
<proteinExistence type="inferred from homology"/>
<dbReference type="SUPFAM" id="SSF53697">
    <property type="entry name" value="SIS domain"/>
    <property type="match status" value="1"/>
</dbReference>
<name>A0A7J0BI51_9BACT</name>
<feature type="binding site" evidence="9">
    <location>
        <position position="62"/>
    </location>
    <ligand>
        <name>Zn(2+)</name>
        <dbReference type="ChEBI" id="CHEBI:29105"/>
    </ligand>
</feature>
<comment type="cofactor">
    <cofactor evidence="9">
        <name>Zn(2+)</name>
        <dbReference type="ChEBI" id="CHEBI:29105"/>
    </cofactor>
    <text evidence="9">Binds 1 zinc ion per subunit.</text>
</comment>
<dbReference type="EMBL" id="BLVO01000012">
    <property type="protein sequence ID" value="GFM32892.1"/>
    <property type="molecule type" value="Genomic_DNA"/>
</dbReference>
<dbReference type="CDD" id="cd05006">
    <property type="entry name" value="SIS_GmhA"/>
    <property type="match status" value="1"/>
</dbReference>
<dbReference type="EC" id="5.3.1.28" evidence="9"/>
<protein>
    <recommendedName>
        <fullName evidence="9">Phosphoheptose isomerase</fullName>
        <ecNumber evidence="9">5.3.1.28</ecNumber>
    </recommendedName>
    <alternativeName>
        <fullName evidence="9">Sedoheptulose 7-phosphate isomerase</fullName>
    </alternativeName>
</protein>
<feature type="binding site" evidence="9">
    <location>
        <position position="126"/>
    </location>
    <ligand>
        <name>substrate</name>
    </ligand>
</feature>
<accession>A0A7J0BI51</accession>
<keyword evidence="12" id="KW-1185">Reference proteome</keyword>
<dbReference type="Pfam" id="PF13580">
    <property type="entry name" value="SIS_2"/>
    <property type="match status" value="1"/>
</dbReference>
<keyword evidence="4 9" id="KW-0963">Cytoplasm</keyword>
<feature type="domain" description="SIS" evidence="10">
    <location>
        <begin position="38"/>
        <end position="202"/>
    </location>
</feature>
<evidence type="ECO:0000259" key="10">
    <source>
        <dbReference type="PROSITE" id="PS51464"/>
    </source>
</evidence>
<comment type="subcellular location">
    <subcellularLocation>
        <location evidence="2 9">Cytoplasm</location>
    </subcellularLocation>
</comment>
<feature type="binding site" evidence="9">
    <location>
        <position position="173"/>
    </location>
    <ligand>
        <name>Zn(2+)</name>
        <dbReference type="ChEBI" id="CHEBI:29105"/>
    </ligand>
</feature>
<evidence type="ECO:0000256" key="4">
    <source>
        <dbReference type="ARBA" id="ARBA00022490"/>
    </source>
</evidence>
<dbReference type="PANTHER" id="PTHR30390:SF6">
    <property type="entry name" value="DNAA INITIATOR-ASSOCIATING PROTEIN DIAA"/>
    <property type="match status" value="1"/>
</dbReference>
<dbReference type="HAMAP" id="MF_00067">
    <property type="entry name" value="GmhA"/>
    <property type="match status" value="1"/>
</dbReference>
<reference evidence="11 12" key="1">
    <citation type="submission" date="2020-05" db="EMBL/GenBank/DDBJ databases">
        <title>Draft genome sequence of Desulfovibrio sp. strain HN2T.</title>
        <authorList>
            <person name="Ueno A."/>
            <person name="Tamazawa S."/>
            <person name="Tamamura S."/>
            <person name="Murakami T."/>
            <person name="Kiyama T."/>
            <person name="Inomata H."/>
            <person name="Amano Y."/>
            <person name="Miyakawa K."/>
            <person name="Tamaki H."/>
            <person name="Naganuma T."/>
            <person name="Kaneko K."/>
        </authorList>
    </citation>
    <scope>NUCLEOTIDE SEQUENCE [LARGE SCALE GENOMIC DNA]</scope>
    <source>
        <strain evidence="11 12">HN2</strain>
    </source>
</reference>
<dbReference type="PROSITE" id="PS51464">
    <property type="entry name" value="SIS"/>
    <property type="match status" value="1"/>
</dbReference>
<comment type="pathway">
    <text evidence="9">Carbohydrate biosynthesis; D-glycero-D-manno-heptose 7-phosphate biosynthesis; D-glycero-alpha-D-manno-heptose 7-phosphate and D-glycero-beta-D-manno-heptose 7-phosphate from sedoheptulose 7-phosphate: step 1/1.</text>
</comment>
<dbReference type="AlphaFoldDB" id="A0A7J0BI51"/>
<feature type="binding site" evidence="9">
    <location>
        <position position="173"/>
    </location>
    <ligand>
        <name>substrate</name>
    </ligand>
</feature>
<dbReference type="GO" id="GO:2001061">
    <property type="term" value="P:D-glycero-D-manno-heptose 7-phosphate biosynthetic process"/>
    <property type="evidence" value="ECO:0007669"/>
    <property type="project" value="UniProtKB-UniPathway"/>
</dbReference>
<feature type="binding site" evidence="9">
    <location>
        <begin position="95"/>
        <end position="96"/>
    </location>
    <ligand>
        <name>substrate</name>
    </ligand>
</feature>
<dbReference type="Proteomes" id="UP000503840">
    <property type="component" value="Unassembled WGS sequence"/>
</dbReference>
<dbReference type="GO" id="GO:0008968">
    <property type="term" value="F:D-sedoheptulose 7-phosphate isomerase activity"/>
    <property type="evidence" value="ECO:0007669"/>
    <property type="project" value="UniProtKB-UniRule"/>
</dbReference>
<keyword evidence="7 9" id="KW-0413">Isomerase</keyword>
<sequence length="211" mass="22808">MTDTAKEMILEHARAGARLREAYFEANADKVNEVAKILALCLARGGKILFCGNGGSAADSQHLAAEFVNRFLMERPPLPAIALTTDSSILTAIGNDYGFDLVFSKQVQALATEGDVLVAISTSGNSNNIVEALKVARERCITTIGITGQGGGRMAPLCEHLLDVSHRHTPLVQEVHIAIGHLLCQLTDHYLFENVMELQPYLNEPDGACHE</sequence>
<comment type="function">
    <text evidence="9">Catalyzes the isomerization of sedoheptulose 7-phosphate in D-glycero-D-manno-heptose 7-phosphate.</text>
</comment>
<comment type="miscellaneous">
    <text evidence="9">The reaction produces a racemic mixture of D-glycero-alpha-D-manno-heptose 7-phosphate and D-glycero-beta-D-manno-heptose 7-phosphate.</text>
</comment>
<organism evidence="11 12">
    <name type="scientific">Desulfovibrio subterraneus</name>
    <dbReference type="NCBI Taxonomy" id="2718620"/>
    <lineage>
        <taxon>Bacteria</taxon>
        <taxon>Pseudomonadati</taxon>
        <taxon>Thermodesulfobacteriota</taxon>
        <taxon>Desulfovibrionia</taxon>
        <taxon>Desulfovibrionales</taxon>
        <taxon>Desulfovibrionaceae</taxon>
        <taxon>Desulfovibrio</taxon>
    </lineage>
</organism>
<dbReference type="GO" id="GO:0097367">
    <property type="term" value="F:carbohydrate derivative binding"/>
    <property type="evidence" value="ECO:0007669"/>
    <property type="project" value="InterPro"/>
</dbReference>
<feature type="binding site" evidence="9">
    <location>
        <position position="181"/>
    </location>
    <ligand>
        <name>Zn(2+)</name>
        <dbReference type="ChEBI" id="CHEBI:29105"/>
    </ligand>
</feature>
<feature type="binding site" evidence="9">
    <location>
        <position position="66"/>
    </location>
    <ligand>
        <name>Zn(2+)</name>
        <dbReference type="ChEBI" id="CHEBI:29105"/>
    </ligand>
</feature>
<dbReference type="InterPro" id="IPR004515">
    <property type="entry name" value="Phosphoheptose_Isoase"/>
</dbReference>
<comment type="similarity">
    <text evidence="3 9">Belongs to the SIS family. GmhA subfamily.</text>
</comment>
<dbReference type="GO" id="GO:0008270">
    <property type="term" value="F:zinc ion binding"/>
    <property type="evidence" value="ECO:0007669"/>
    <property type="project" value="UniProtKB-UniRule"/>
</dbReference>
<keyword evidence="8 9" id="KW-0119">Carbohydrate metabolism</keyword>
<comment type="catalytic activity">
    <reaction evidence="1 9">
        <text>2 D-sedoheptulose 7-phosphate = D-glycero-alpha-D-manno-heptose 7-phosphate + D-glycero-beta-D-manno-heptose 7-phosphate</text>
        <dbReference type="Rhea" id="RHEA:27489"/>
        <dbReference type="ChEBI" id="CHEBI:57483"/>
        <dbReference type="ChEBI" id="CHEBI:60203"/>
        <dbReference type="ChEBI" id="CHEBI:60204"/>
        <dbReference type="EC" id="5.3.1.28"/>
    </reaction>
</comment>
<evidence type="ECO:0000256" key="9">
    <source>
        <dbReference type="HAMAP-Rule" id="MF_00067"/>
    </source>
</evidence>
<evidence type="ECO:0000256" key="5">
    <source>
        <dbReference type="ARBA" id="ARBA00022723"/>
    </source>
</evidence>
<evidence type="ECO:0000256" key="1">
    <source>
        <dbReference type="ARBA" id="ARBA00000348"/>
    </source>
</evidence>
<feature type="binding site" evidence="9">
    <location>
        <position position="66"/>
    </location>
    <ligand>
        <name>substrate</name>
    </ligand>
</feature>
<evidence type="ECO:0000256" key="7">
    <source>
        <dbReference type="ARBA" id="ARBA00023235"/>
    </source>
</evidence>
<dbReference type="GO" id="GO:0005737">
    <property type="term" value="C:cytoplasm"/>
    <property type="evidence" value="ECO:0007669"/>
    <property type="project" value="UniProtKB-SubCell"/>
</dbReference>
<dbReference type="PANTHER" id="PTHR30390">
    <property type="entry name" value="SEDOHEPTULOSE 7-PHOSPHATE ISOMERASE / DNAA INITIATOR-ASSOCIATING FACTOR FOR REPLICATION INITIATION"/>
    <property type="match status" value="1"/>
</dbReference>
<dbReference type="InterPro" id="IPR035461">
    <property type="entry name" value="GmhA/DiaA"/>
</dbReference>
<evidence type="ECO:0000256" key="2">
    <source>
        <dbReference type="ARBA" id="ARBA00004496"/>
    </source>
</evidence>